<protein>
    <submittedName>
        <fullName evidence="1">Uncharacterized protein</fullName>
    </submittedName>
</protein>
<dbReference type="HOGENOM" id="CLU_2832880_0_0_1"/>
<sequence length="66" mass="7405">MATAVVRVHKESTNKSPTGRILRLQSAMSQGITFVNLWRAGSYTFLIIRQIGITRHPSENAQTCYP</sequence>
<accession>A0A0D0AXY8</accession>
<reference evidence="1 2" key="1">
    <citation type="submission" date="2014-04" db="EMBL/GenBank/DDBJ databases">
        <authorList>
            <consortium name="DOE Joint Genome Institute"/>
            <person name="Kuo A."/>
            <person name="Ruytinx J."/>
            <person name="Rineau F."/>
            <person name="Colpaert J."/>
            <person name="Kohler A."/>
            <person name="Nagy L.G."/>
            <person name="Floudas D."/>
            <person name="Copeland A."/>
            <person name="Barry K.W."/>
            <person name="Cichocki N."/>
            <person name="Veneault-Fourrey C."/>
            <person name="LaButti K."/>
            <person name="Lindquist E.A."/>
            <person name="Lipzen A."/>
            <person name="Lundell T."/>
            <person name="Morin E."/>
            <person name="Murat C."/>
            <person name="Sun H."/>
            <person name="Tunlid A."/>
            <person name="Henrissat B."/>
            <person name="Grigoriev I.V."/>
            <person name="Hibbett D.S."/>
            <person name="Martin F."/>
            <person name="Nordberg H.P."/>
            <person name="Cantor M.N."/>
            <person name="Hua S.X."/>
        </authorList>
    </citation>
    <scope>NUCLEOTIDE SEQUENCE [LARGE SCALE GENOMIC DNA]</scope>
    <source>
        <strain evidence="1 2">UH-Slu-Lm8-n1</strain>
    </source>
</reference>
<evidence type="ECO:0000313" key="2">
    <source>
        <dbReference type="Proteomes" id="UP000054485"/>
    </source>
</evidence>
<reference evidence="2" key="2">
    <citation type="submission" date="2015-01" db="EMBL/GenBank/DDBJ databases">
        <title>Evolutionary Origins and Diversification of the Mycorrhizal Mutualists.</title>
        <authorList>
            <consortium name="DOE Joint Genome Institute"/>
            <consortium name="Mycorrhizal Genomics Consortium"/>
            <person name="Kohler A."/>
            <person name="Kuo A."/>
            <person name="Nagy L.G."/>
            <person name="Floudas D."/>
            <person name="Copeland A."/>
            <person name="Barry K.W."/>
            <person name="Cichocki N."/>
            <person name="Veneault-Fourrey C."/>
            <person name="LaButti K."/>
            <person name="Lindquist E.A."/>
            <person name="Lipzen A."/>
            <person name="Lundell T."/>
            <person name="Morin E."/>
            <person name="Murat C."/>
            <person name="Riley R."/>
            <person name="Ohm R."/>
            <person name="Sun H."/>
            <person name="Tunlid A."/>
            <person name="Henrissat B."/>
            <person name="Grigoriev I.V."/>
            <person name="Hibbett D.S."/>
            <person name="Martin F."/>
        </authorList>
    </citation>
    <scope>NUCLEOTIDE SEQUENCE [LARGE SCALE GENOMIC DNA]</scope>
    <source>
        <strain evidence="2">UH-Slu-Lm8-n1</strain>
    </source>
</reference>
<dbReference type="InParanoid" id="A0A0D0AXY8"/>
<name>A0A0D0AXY8_9AGAM</name>
<gene>
    <name evidence="1" type="ORF">CY34DRAFT_347524</name>
</gene>
<organism evidence="1 2">
    <name type="scientific">Suillus luteus UH-Slu-Lm8-n1</name>
    <dbReference type="NCBI Taxonomy" id="930992"/>
    <lineage>
        <taxon>Eukaryota</taxon>
        <taxon>Fungi</taxon>
        <taxon>Dikarya</taxon>
        <taxon>Basidiomycota</taxon>
        <taxon>Agaricomycotina</taxon>
        <taxon>Agaricomycetes</taxon>
        <taxon>Agaricomycetidae</taxon>
        <taxon>Boletales</taxon>
        <taxon>Suillineae</taxon>
        <taxon>Suillaceae</taxon>
        <taxon>Suillus</taxon>
    </lineage>
</organism>
<dbReference type="Proteomes" id="UP000054485">
    <property type="component" value="Unassembled WGS sequence"/>
</dbReference>
<dbReference type="AlphaFoldDB" id="A0A0D0AXY8"/>
<evidence type="ECO:0000313" key="1">
    <source>
        <dbReference type="EMBL" id="KIK39247.1"/>
    </source>
</evidence>
<keyword evidence="2" id="KW-1185">Reference proteome</keyword>
<proteinExistence type="predicted"/>
<dbReference type="EMBL" id="KN835352">
    <property type="protein sequence ID" value="KIK39247.1"/>
    <property type="molecule type" value="Genomic_DNA"/>
</dbReference>